<dbReference type="PANTHER" id="PTHR42695">
    <property type="entry name" value="GLUTAMINE AMIDOTRANSFERASE YLR126C-RELATED"/>
    <property type="match status" value="1"/>
</dbReference>
<dbReference type="SUPFAM" id="SSF52317">
    <property type="entry name" value="Class I glutamine amidotransferase-like"/>
    <property type="match status" value="1"/>
</dbReference>
<dbReference type="Pfam" id="PF00117">
    <property type="entry name" value="GATase"/>
    <property type="match status" value="1"/>
</dbReference>
<accession>M7SRA8</accession>
<evidence type="ECO:0000259" key="1">
    <source>
        <dbReference type="Pfam" id="PF00117"/>
    </source>
</evidence>
<dbReference type="KEGG" id="ela:UCREL1_6007"/>
<dbReference type="GO" id="GO:0005829">
    <property type="term" value="C:cytosol"/>
    <property type="evidence" value="ECO:0007669"/>
    <property type="project" value="TreeGrafter"/>
</dbReference>
<evidence type="ECO:0000313" key="3">
    <source>
        <dbReference type="Proteomes" id="UP000012174"/>
    </source>
</evidence>
<reference evidence="3" key="1">
    <citation type="journal article" date="2013" name="Genome Announc.">
        <title>Draft genome sequence of the grapevine dieback fungus Eutypa lata UCR-EL1.</title>
        <authorList>
            <person name="Blanco-Ulate B."/>
            <person name="Rolshausen P.E."/>
            <person name="Cantu D."/>
        </authorList>
    </citation>
    <scope>NUCLEOTIDE SEQUENCE [LARGE SCALE GENOMIC DNA]</scope>
    <source>
        <strain evidence="3">UCR-EL1</strain>
    </source>
</reference>
<gene>
    <name evidence="2" type="ORF">UCREL1_6007</name>
</gene>
<feature type="domain" description="Glutamine amidotransferase" evidence="1">
    <location>
        <begin position="76"/>
        <end position="208"/>
    </location>
</feature>
<organism evidence="2 3">
    <name type="scientific">Eutypa lata (strain UCR-EL1)</name>
    <name type="common">Grapevine dieback disease fungus</name>
    <name type="synonym">Eutypa armeniacae</name>
    <dbReference type="NCBI Taxonomy" id="1287681"/>
    <lineage>
        <taxon>Eukaryota</taxon>
        <taxon>Fungi</taxon>
        <taxon>Dikarya</taxon>
        <taxon>Ascomycota</taxon>
        <taxon>Pezizomycotina</taxon>
        <taxon>Sordariomycetes</taxon>
        <taxon>Xylariomycetidae</taxon>
        <taxon>Xylariales</taxon>
        <taxon>Diatrypaceae</taxon>
        <taxon>Eutypa</taxon>
    </lineage>
</organism>
<dbReference type="CDD" id="cd01741">
    <property type="entry name" value="GATase1_1"/>
    <property type="match status" value="1"/>
</dbReference>
<proteinExistence type="predicted"/>
<dbReference type="eggNOG" id="KOG3179">
    <property type="taxonomic scope" value="Eukaryota"/>
</dbReference>
<dbReference type="OMA" id="PWIQTLK"/>
<dbReference type="PROSITE" id="PS51273">
    <property type="entry name" value="GATASE_TYPE_1"/>
    <property type="match status" value="1"/>
</dbReference>
<dbReference type="STRING" id="1287681.M7SRA8"/>
<dbReference type="InterPro" id="IPR044992">
    <property type="entry name" value="ChyE-like"/>
</dbReference>
<protein>
    <submittedName>
        <fullName evidence="2">Putative gmp synthase protein</fullName>
    </submittedName>
</protein>
<dbReference type="OrthoDB" id="92161at2759"/>
<keyword evidence="3" id="KW-1185">Reference proteome</keyword>
<dbReference type="InterPro" id="IPR029062">
    <property type="entry name" value="Class_I_gatase-like"/>
</dbReference>
<dbReference type="HOGENOM" id="CLU_054974_0_2_1"/>
<dbReference type="PANTHER" id="PTHR42695:SF5">
    <property type="entry name" value="GLUTAMINE AMIDOTRANSFERASE YLR126C-RELATED"/>
    <property type="match status" value="1"/>
</dbReference>
<dbReference type="EMBL" id="KB706542">
    <property type="protein sequence ID" value="EMR67028.1"/>
    <property type="molecule type" value="Genomic_DNA"/>
</dbReference>
<dbReference type="AlphaFoldDB" id="M7SRA8"/>
<dbReference type="Gene3D" id="3.40.50.880">
    <property type="match status" value="1"/>
</dbReference>
<dbReference type="GO" id="GO:0005634">
    <property type="term" value="C:nucleus"/>
    <property type="evidence" value="ECO:0007669"/>
    <property type="project" value="TreeGrafter"/>
</dbReference>
<dbReference type="Proteomes" id="UP000012174">
    <property type="component" value="Unassembled WGS sequence"/>
</dbReference>
<dbReference type="InterPro" id="IPR017926">
    <property type="entry name" value="GATASE"/>
</dbReference>
<sequence length="255" mass="28250">MGSLGTPAPVRLAILETDTPVPGIQAKYGSYGGVFTHLFERACSALDPPQPLPSQLQLSFHDVVHDPTSHPDPESIDAVLITGSKASAFENVDWIVRLVQYVKLLLEGGRVRVIGVCFGHQIVGRALGAKVDRSVRGWELSVVEVDLTEEGKQFFGLEKMRIHQMHRDAVLELPNGVTNLAQTNVCSTQAFYIPKRMISVQGHPEFTGDMVREILGIRHDGKIISEDTYQDGIRRVDDKHDGVAIAKVFMRFLRD</sequence>
<name>M7SRA8_EUTLA</name>
<evidence type="ECO:0000313" key="2">
    <source>
        <dbReference type="EMBL" id="EMR67028.1"/>
    </source>
</evidence>